<dbReference type="Gene3D" id="3.30.450.40">
    <property type="match status" value="1"/>
</dbReference>
<dbReference type="Pfam" id="PF09339">
    <property type="entry name" value="HTH_IclR"/>
    <property type="match status" value="1"/>
</dbReference>
<dbReference type="SUPFAM" id="SSF55781">
    <property type="entry name" value="GAF domain-like"/>
    <property type="match status" value="1"/>
</dbReference>
<evidence type="ECO:0000313" key="10">
    <source>
        <dbReference type="Proteomes" id="UP000250028"/>
    </source>
</evidence>
<dbReference type="AlphaFoldDB" id="A0A2Y8ZY71"/>
<evidence type="ECO:0000256" key="2">
    <source>
        <dbReference type="ARBA" id="ARBA00023015"/>
    </source>
</evidence>
<keyword evidence="3" id="KW-0238">DNA-binding</keyword>
<dbReference type="InterPro" id="IPR050707">
    <property type="entry name" value="HTH_MetabolicPath_Reg"/>
</dbReference>
<dbReference type="Proteomes" id="UP000250028">
    <property type="component" value="Unassembled WGS sequence"/>
</dbReference>
<dbReference type="GO" id="GO:0045892">
    <property type="term" value="P:negative regulation of DNA-templated transcription"/>
    <property type="evidence" value="ECO:0007669"/>
    <property type="project" value="TreeGrafter"/>
</dbReference>
<dbReference type="PROSITE" id="PS51077">
    <property type="entry name" value="HTH_ICLR"/>
    <property type="match status" value="1"/>
</dbReference>
<dbReference type="SMART" id="SM00346">
    <property type="entry name" value="HTH_ICLR"/>
    <property type="match status" value="1"/>
</dbReference>
<evidence type="ECO:0000256" key="5">
    <source>
        <dbReference type="ARBA" id="ARBA00058938"/>
    </source>
</evidence>
<dbReference type="InterPro" id="IPR029016">
    <property type="entry name" value="GAF-like_dom_sf"/>
</dbReference>
<dbReference type="InterPro" id="IPR014757">
    <property type="entry name" value="Tscrpt_reg_IclR_C"/>
</dbReference>
<dbReference type="PANTHER" id="PTHR30136">
    <property type="entry name" value="HELIX-TURN-HELIX TRANSCRIPTIONAL REGULATOR, ICLR FAMILY"/>
    <property type="match status" value="1"/>
</dbReference>
<dbReference type="GO" id="GO:0003677">
    <property type="term" value="F:DNA binding"/>
    <property type="evidence" value="ECO:0007669"/>
    <property type="project" value="UniProtKB-KW"/>
</dbReference>
<evidence type="ECO:0000259" key="8">
    <source>
        <dbReference type="PROSITE" id="PS51078"/>
    </source>
</evidence>
<evidence type="ECO:0000256" key="4">
    <source>
        <dbReference type="ARBA" id="ARBA00023163"/>
    </source>
</evidence>
<dbReference type="Gene3D" id="1.10.10.10">
    <property type="entry name" value="Winged helix-like DNA-binding domain superfamily/Winged helix DNA-binding domain"/>
    <property type="match status" value="1"/>
</dbReference>
<dbReference type="EMBL" id="UESZ01000001">
    <property type="protein sequence ID" value="SSA35239.1"/>
    <property type="molecule type" value="Genomic_DNA"/>
</dbReference>
<dbReference type="PROSITE" id="PS51078">
    <property type="entry name" value="ICLR_ED"/>
    <property type="match status" value="1"/>
</dbReference>
<proteinExistence type="predicted"/>
<dbReference type="GO" id="GO:0006071">
    <property type="term" value="P:glycerol metabolic process"/>
    <property type="evidence" value="ECO:0007669"/>
    <property type="project" value="UniProtKB-KW"/>
</dbReference>
<evidence type="ECO:0000313" key="9">
    <source>
        <dbReference type="EMBL" id="SSA35239.1"/>
    </source>
</evidence>
<sequence length="277" mass="30185">MAHVKSLRSASVFRMTEKDGPKASERVQSLDRAFLLLERLADAGRPVGISELAEMTDIPLPTIHRLLRFLSNEGYVRQDNSRRYALGLRLIRLGQSASRGLDVWAHGELGGLVEQFEETANLAILQGDLAIYVGQAPSPHTMRMFTEVGRAVSPHCTGVGKAMLAELPDDRILALLKRTRMPAITSHTITSPEAMMADIEQIRERGYAVDEGEQEPGVRCVAAAVRGLPFPAAVSISGPNSRVTEEKVPLIAPVLIEVAERLRDRFPSSAGQVGFVG</sequence>
<keyword evidence="1" id="KW-0319">Glycerol metabolism</keyword>
<gene>
    <name evidence="9" type="ORF">SAMN04489750_2589</name>
</gene>
<keyword evidence="4" id="KW-0804">Transcription</keyword>
<keyword evidence="2" id="KW-0805">Transcription regulation</keyword>
<dbReference type="Pfam" id="PF01614">
    <property type="entry name" value="IclR_C"/>
    <property type="match status" value="1"/>
</dbReference>
<feature type="domain" description="IclR-ED" evidence="8">
    <location>
        <begin position="89"/>
        <end position="268"/>
    </location>
</feature>
<evidence type="ECO:0000259" key="7">
    <source>
        <dbReference type="PROSITE" id="PS51077"/>
    </source>
</evidence>
<organism evidence="9 10">
    <name type="scientific">Branchiibius hedensis</name>
    <dbReference type="NCBI Taxonomy" id="672460"/>
    <lineage>
        <taxon>Bacteria</taxon>
        <taxon>Bacillati</taxon>
        <taxon>Actinomycetota</taxon>
        <taxon>Actinomycetes</taxon>
        <taxon>Micrococcales</taxon>
        <taxon>Dermacoccaceae</taxon>
        <taxon>Branchiibius</taxon>
    </lineage>
</organism>
<dbReference type="InterPro" id="IPR036388">
    <property type="entry name" value="WH-like_DNA-bd_sf"/>
</dbReference>
<keyword evidence="10" id="KW-1185">Reference proteome</keyword>
<dbReference type="GO" id="GO:0003700">
    <property type="term" value="F:DNA-binding transcription factor activity"/>
    <property type="evidence" value="ECO:0007669"/>
    <property type="project" value="TreeGrafter"/>
</dbReference>
<protein>
    <recommendedName>
        <fullName evidence="6">Glycerol operon regulatory protein</fullName>
    </recommendedName>
</protein>
<dbReference type="InterPro" id="IPR005471">
    <property type="entry name" value="Tscrpt_reg_IclR_N"/>
</dbReference>
<reference evidence="10" key="1">
    <citation type="submission" date="2016-10" db="EMBL/GenBank/DDBJ databases">
        <authorList>
            <person name="Varghese N."/>
            <person name="Submissions S."/>
        </authorList>
    </citation>
    <scope>NUCLEOTIDE SEQUENCE [LARGE SCALE GENOMIC DNA]</scope>
    <source>
        <strain evidence="10">DSM 22951</strain>
    </source>
</reference>
<accession>A0A2Y8ZY71</accession>
<name>A0A2Y8ZY71_9MICO</name>
<evidence type="ECO:0000256" key="1">
    <source>
        <dbReference type="ARBA" id="ARBA00022798"/>
    </source>
</evidence>
<dbReference type="InterPro" id="IPR036390">
    <property type="entry name" value="WH_DNA-bd_sf"/>
</dbReference>
<dbReference type="FunFam" id="1.10.10.10:FF:000056">
    <property type="entry name" value="IclR family transcriptional regulator"/>
    <property type="match status" value="1"/>
</dbReference>
<dbReference type="PANTHER" id="PTHR30136:SF24">
    <property type="entry name" value="HTH-TYPE TRANSCRIPTIONAL REPRESSOR ALLR"/>
    <property type="match status" value="1"/>
</dbReference>
<comment type="function">
    <text evidence="5">May be an activator protein for the gylABX operon.</text>
</comment>
<dbReference type="SUPFAM" id="SSF46785">
    <property type="entry name" value="Winged helix' DNA-binding domain"/>
    <property type="match status" value="1"/>
</dbReference>
<feature type="domain" description="HTH iclR-type" evidence="7">
    <location>
        <begin position="27"/>
        <end position="88"/>
    </location>
</feature>
<evidence type="ECO:0000256" key="3">
    <source>
        <dbReference type="ARBA" id="ARBA00023125"/>
    </source>
</evidence>
<evidence type="ECO:0000256" key="6">
    <source>
        <dbReference type="ARBA" id="ARBA00070406"/>
    </source>
</evidence>